<proteinExistence type="predicted"/>
<accession>A0A1M7UAZ8</accession>
<gene>
    <name evidence="1" type="ORF">SAMN02745215_03348</name>
</gene>
<dbReference type="RefSeq" id="WP_072773655.1">
    <property type="nucleotide sequence ID" value="NZ_FRDN01000010.1"/>
</dbReference>
<dbReference type="InterPro" id="IPR019271">
    <property type="entry name" value="DUF2284_metal-binding"/>
</dbReference>
<evidence type="ECO:0000313" key="2">
    <source>
        <dbReference type="Proteomes" id="UP000184010"/>
    </source>
</evidence>
<dbReference type="Pfam" id="PF10050">
    <property type="entry name" value="DUF2284"/>
    <property type="match status" value="1"/>
</dbReference>
<name>A0A1M7UAZ8_9FIRM</name>
<dbReference type="EMBL" id="FRDN01000010">
    <property type="protein sequence ID" value="SHN80124.1"/>
    <property type="molecule type" value="Genomic_DNA"/>
</dbReference>
<dbReference type="AlphaFoldDB" id="A0A1M7UAZ8"/>
<dbReference type="STRING" id="1121395.SAMN02745215_03348"/>
<evidence type="ECO:0000313" key="1">
    <source>
        <dbReference type="EMBL" id="SHN80124.1"/>
    </source>
</evidence>
<sequence length="182" mass="20456">MSQAITKMLGYLETLGVNHSAHIDTRDISFNPDFRKQCEQNVCGNYQKNWMCPPNVGDFAELKEKALQYKQGILFQTVHQLEDSFDFEGMQEGMAEQSRILRTFLGWIEENSLITDFLSLGIGPCPVCSRCSILDGQECRLPEQAVASVEAYGIDVTSLVKHYGIPYNNGVNTVSYVSLVLF</sequence>
<keyword evidence="2" id="KW-1185">Reference proteome</keyword>
<organism evidence="1 2">
    <name type="scientific">Desulfitobacterium chlororespirans DSM 11544</name>
    <dbReference type="NCBI Taxonomy" id="1121395"/>
    <lineage>
        <taxon>Bacteria</taxon>
        <taxon>Bacillati</taxon>
        <taxon>Bacillota</taxon>
        <taxon>Clostridia</taxon>
        <taxon>Eubacteriales</taxon>
        <taxon>Desulfitobacteriaceae</taxon>
        <taxon>Desulfitobacterium</taxon>
    </lineage>
</organism>
<protein>
    <submittedName>
        <fullName evidence="1">Predicted metal-binding protein</fullName>
    </submittedName>
</protein>
<dbReference type="Proteomes" id="UP000184010">
    <property type="component" value="Unassembled WGS sequence"/>
</dbReference>
<reference evidence="2" key="1">
    <citation type="submission" date="2016-12" db="EMBL/GenBank/DDBJ databases">
        <authorList>
            <person name="Varghese N."/>
            <person name="Submissions S."/>
        </authorList>
    </citation>
    <scope>NUCLEOTIDE SEQUENCE [LARGE SCALE GENOMIC DNA]</scope>
    <source>
        <strain evidence="2">DSM 11544</strain>
    </source>
</reference>